<dbReference type="EMBL" id="FXAH01000014">
    <property type="protein sequence ID" value="SMF66666.1"/>
    <property type="molecule type" value="Genomic_DNA"/>
</dbReference>
<name>A0A1X7GAB5_TRICW</name>
<dbReference type="AlphaFoldDB" id="A0A1X7GAB5"/>
<dbReference type="STRING" id="28094.SAMN06295900_114140"/>
<gene>
    <name evidence="1" type="ORF">SAMN06295900_114140</name>
</gene>
<dbReference type="GeneID" id="95551819"/>
<protein>
    <submittedName>
        <fullName evidence="1">Putative baseplate assembly protein</fullName>
    </submittedName>
</protein>
<evidence type="ECO:0000313" key="1">
    <source>
        <dbReference type="EMBL" id="SMF66666.1"/>
    </source>
</evidence>
<reference evidence="2" key="1">
    <citation type="submission" date="2017-04" db="EMBL/GenBank/DDBJ databases">
        <authorList>
            <person name="Varghese N."/>
            <person name="Submissions S."/>
        </authorList>
    </citation>
    <scope>NUCLEOTIDE SEQUENCE [LARGE SCALE GENOMIC DNA]</scope>
    <source>
        <strain evidence="2">Ballard 720</strain>
    </source>
</reference>
<organism evidence="1 2">
    <name type="scientific">Trinickia caryophylli</name>
    <name type="common">Paraburkholderia caryophylli</name>
    <dbReference type="NCBI Taxonomy" id="28094"/>
    <lineage>
        <taxon>Bacteria</taxon>
        <taxon>Pseudomonadati</taxon>
        <taxon>Pseudomonadota</taxon>
        <taxon>Betaproteobacteria</taxon>
        <taxon>Burkholderiales</taxon>
        <taxon>Burkholderiaceae</taxon>
        <taxon>Trinickia</taxon>
    </lineage>
</organism>
<dbReference type="RefSeq" id="WP_085229567.1">
    <property type="nucleotide sequence ID" value="NZ_BSQD01000013.1"/>
</dbReference>
<evidence type="ECO:0000313" key="2">
    <source>
        <dbReference type="Proteomes" id="UP000192911"/>
    </source>
</evidence>
<sequence>MSTPIFDQRTASAYFADALALARMYCPEWGLPDDDGINVDAVAQDPGLVLLKLFSLLGQGLANVQNAIPMQRQLALYRFLDMTLRPAACASVPLWFSLASNKPSMLLPKGTAVLDSSTRRVRFETDADLQVLPTALCAALRVTPRLDRYQDMQALWAGGEPAAIFPGGGLRDDGADFGHALLLGDGVLFKPGSAASRMTLTLRGQRLAPAYFQRWYDGALSPLPVTVWGSADATLCTIEFASMPNAAAQTVAALHAALSLRAGRSLDLADPSFADDMSTPIYWLVCEPAADAGVVPALDGYLPRIETAWCDFGMLSALPQQAAVNGIGIDLKNGAYAFGRTPAVNDCFSIRCDCAFAQPGVPITMTLTVSPPTTQHQATVEWQYWNGAWCPFAQTGDSYRFVDETQDLTASGTISFVCPRMSQTTVVGSQGLWIRAMLTSGDYGDSTTGFDPPFVQSMVIEYASGGTPASVWAHNAFQLDAQIVAPYEPYRPLADEGAALYLGFDAPGLLAYGLGQQLTLYFDVEPADEHLGTSDAGQWQWFDVSNGAWQPLAIDVADVGLARSGALTFSVPAGLRAAAFFSQTACWLRVLCPRRRHPLRLRGLYPNAVGGSNRSICRNEVLGSSNGQPGQQFALSQVATTAAGASQVLLEMGSDAQYAVEVQVVEPASPDSTVIGSASPQQRIAYAWSRADSFVGHGPDERIFVVDVISGAIVFGDGHHGKIPPPGANNVIATCYATTLGAGGNVAAGELAVLYNATTGILHVTNPVSAHGGADADRVVDLVGSGPGLVRANDRAVTAADAEALARVASAAVARVRAIEHAVAPMLAQEAAASPISLQPNNGPAQPAQRVIGHWPRLELVVLAASNDPEPLTPMSTLDDVLTYVRARSTPALAARTTARRPSFRRIDVAVVLETNAPKSAWAPLKAEIGAQLTRFLHPVRGGPAAKGWPIGEPMRYPAVRAFLLASNTTVTGVMALALCGLTTDVPLAPYEAPAAGAIDVRFLEAAQS</sequence>
<dbReference type="OrthoDB" id="9796131at2"/>
<accession>A0A1X7GAB5</accession>
<keyword evidence="2" id="KW-1185">Reference proteome</keyword>
<proteinExistence type="predicted"/>
<dbReference type="Proteomes" id="UP000192911">
    <property type="component" value="Unassembled WGS sequence"/>
</dbReference>